<reference evidence="2" key="1">
    <citation type="submission" date="2018-11" db="EMBL/GenBank/DDBJ databases">
        <authorList>
            <consortium name="Pathogen Informatics"/>
        </authorList>
    </citation>
    <scope>NUCLEOTIDE SEQUENCE</scope>
</reference>
<proteinExistence type="predicted"/>
<accession>A0A448WFB2</accession>
<dbReference type="EMBL" id="CAAALY010008688">
    <property type="protein sequence ID" value="VEL10323.1"/>
    <property type="molecule type" value="Genomic_DNA"/>
</dbReference>
<evidence type="ECO:0000313" key="3">
    <source>
        <dbReference type="Proteomes" id="UP000784294"/>
    </source>
</evidence>
<comment type="caution">
    <text evidence="2">The sequence shown here is derived from an EMBL/GenBank/DDBJ whole genome shotgun (WGS) entry which is preliminary data.</text>
</comment>
<keyword evidence="3" id="KW-1185">Reference proteome</keyword>
<dbReference type="Proteomes" id="UP000784294">
    <property type="component" value="Unassembled WGS sequence"/>
</dbReference>
<evidence type="ECO:0000313" key="2">
    <source>
        <dbReference type="EMBL" id="VEL10323.1"/>
    </source>
</evidence>
<evidence type="ECO:0000256" key="1">
    <source>
        <dbReference type="SAM" id="MobiDB-lite"/>
    </source>
</evidence>
<organism evidence="2 3">
    <name type="scientific">Protopolystoma xenopodis</name>
    <dbReference type="NCBI Taxonomy" id="117903"/>
    <lineage>
        <taxon>Eukaryota</taxon>
        <taxon>Metazoa</taxon>
        <taxon>Spiralia</taxon>
        <taxon>Lophotrochozoa</taxon>
        <taxon>Platyhelminthes</taxon>
        <taxon>Monogenea</taxon>
        <taxon>Polyopisthocotylea</taxon>
        <taxon>Polystomatidea</taxon>
        <taxon>Polystomatidae</taxon>
        <taxon>Protopolystoma</taxon>
    </lineage>
</organism>
<name>A0A448WFB2_9PLAT</name>
<protein>
    <submittedName>
        <fullName evidence="2">Uncharacterized protein</fullName>
    </submittedName>
</protein>
<sequence length="418" mass="44853">MSSFLSRPNPPCETLDSRQGTDSSILLSKNALPIANSESPILFDSVANVTGSVRLRGILEVITVCSARHESPRDCRSCSRALYQSASLYSSIGEPQTSYSRAPQPKPCYHSSGLSTSSPDSPVCLADLIIAYFALRFDLLSSSVWSARLGLPLGRHLLEATIRHPATASASIINAAELFGHSADDILSALTSSSAPLVDKPLLPGLSLSECSNHSLNSLKSGLATTLPAAPPASSSMAGLTNIRVSTQMQAVTCLSHLARLTPLSFLQPLRIDLCLDGWDGRPGLVANNQAPSGVSSLINQSVDWPNAVDMLDHLVHHADPQLRGQACVVAGHLISALCHRLMATQFFHLPSPTIDTDFQTVISDPARRSGIQLEQPLRNLELGKNLSETDVLANMYRLFGFIEHILEDQVMDASYLA</sequence>
<dbReference type="AlphaFoldDB" id="A0A448WFB2"/>
<gene>
    <name evidence="2" type="ORF">PXEA_LOCUS3763</name>
</gene>
<feature type="region of interest" description="Disordered" evidence="1">
    <location>
        <begin position="1"/>
        <end position="20"/>
    </location>
</feature>